<organism evidence="5 6">
    <name type="scientific">Vallitalea longa</name>
    <dbReference type="NCBI Taxonomy" id="2936439"/>
    <lineage>
        <taxon>Bacteria</taxon>
        <taxon>Bacillati</taxon>
        <taxon>Bacillota</taxon>
        <taxon>Clostridia</taxon>
        <taxon>Lachnospirales</taxon>
        <taxon>Vallitaleaceae</taxon>
        <taxon>Vallitalea</taxon>
    </lineage>
</organism>
<dbReference type="Gene3D" id="3.30.360.10">
    <property type="entry name" value="Dihydrodipicolinate Reductase, domain 2"/>
    <property type="match status" value="1"/>
</dbReference>
<reference evidence="5" key="1">
    <citation type="submission" date="2022-06" db="EMBL/GenBank/DDBJ databases">
        <title>Vallitalea longa sp. nov., an anaerobic bacterium isolated from marine sediment.</title>
        <authorList>
            <person name="Hirano S."/>
            <person name="Terahara T."/>
            <person name="Mori K."/>
            <person name="Hamada M."/>
            <person name="Matsumoto R."/>
            <person name="Kobayashi T."/>
        </authorList>
    </citation>
    <scope>NUCLEOTIDE SEQUENCE</scope>
    <source>
        <strain evidence="5">SH18-1</strain>
    </source>
</reference>
<dbReference type="Gene3D" id="3.40.50.720">
    <property type="entry name" value="NAD(P)-binding Rossmann-like Domain"/>
    <property type="match status" value="1"/>
</dbReference>
<evidence type="ECO:0000259" key="3">
    <source>
        <dbReference type="Pfam" id="PF01408"/>
    </source>
</evidence>
<accession>A0A9W6DGM4</accession>
<comment type="caution">
    <text evidence="5">The sequence shown here is derived from an EMBL/GenBank/DDBJ whole genome shotgun (WGS) entry which is preliminary data.</text>
</comment>
<evidence type="ECO:0000313" key="5">
    <source>
        <dbReference type="EMBL" id="GKX30692.1"/>
    </source>
</evidence>
<proteinExistence type="inferred from homology"/>
<dbReference type="AlphaFoldDB" id="A0A9W6DGM4"/>
<dbReference type="GO" id="GO:0000166">
    <property type="term" value="F:nucleotide binding"/>
    <property type="evidence" value="ECO:0007669"/>
    <property type="project" value="InterPro"/>
</dbReference>
<evidence type="ECO:0000313" key="6">
    <source>
        <dbReference type="Proteomes" id="UP001144256"/>
    </source>
</evidence>
<keyword evidence="2" id="KW-0560">Oxidoreductase</keyword>
<sequence length="324" mass="36715">MTFRWGIIGTGFIAGEFVGGNRHVENSEIAGVASLNMELAKEFCNEYACGKPYPSAEELVLDDSIDGIYIATPNQFHYEYMKLALSHNKHVYCEKPITMKLDRLLEVKKMAEDKNLLLLEGLWTNFLPAFKEVKRLIDEDVIGHISLIESDFGFYSDYDEKSRLYNKKLGGGALLDVGVYVIAMATNFYKGYPSQITAISSMGPSGVDHKTSMILSYDKNEHANLTAAIDVETRQQLVLNGTKGRIILDEFWRAQSYDIQMYTGDTTKKHVECPFRGNGHEYIIESFIDTIHHGKYVNDIFPIQQSVLIQEIMKDVMEKVGLSY</sequence>
<dbReference type="Pfam" id="PF01408">
    <property type="entry name" value="GFO_IDH_MocA"/>
    <property type="match status" value="1"/>
</dbReference>
<evidence type="ECO:0000256" key="1">
    <source>
        <dbReference type="ARBA" id="ARBA00010928"/>
    </source>
</evidence>
<dbReference type="RefSeq" id="WP_281817106.1">
    <property type="nucleotide sequence ID" value="NZ_BRLB01000011.1"/>
</dbReference>
<name>A0A9W6DGM4_9FIRM</name>
<dbReference type="SUPFAM" id="SSF51735">
    <property type="entry name" value="NAD(P)-binding Rossmann-fold domains"/>
    <property type="match status" value="1"/>
</dbReference>
<dbReference type="Pfam" id="PF22725">
    <property type="entry name" value="GFO_IDH_MocA_C3"/>
    <property type="match status" value="1"/>
</dbReference>
<evidence type="ECO:0000259" key="4">
    <source>
        <dbReference type="Pfam" id="PF22725"/>
    </source>
</evidence>
<dbReference type="EMBL" id="BRLB01000011">
    <property type="protein sequence ID" value="GKX30692.1"/>
    <property type="molecule type" value="Genomic_DNA"/>
</dbReference>
<feature type="domain" description="GFO/IDH/MocA-like oxidoreductase" evidence="4">
    <location>
        <begin position="130"/>
        <end position="246"/>
    </location>
</feature>
<dbReference type="PANTHER" id="PTHR22604">
    <property type="entry name" value="OXIDOREDUCTASES"/>
    <property type="match status" value="1"/>
</dbReference>
<dbReference type="GO" id="GO:0016491">
    <property type="term" value="F:oxidoreductase activity"/>
    <property type="evidence" value="ECO:0007669"/>
    <property type="project" value="UniProtKB-KW"/>
</dbReference>
<dbReference type="Proteomes" id="UP001144256">
    <property type="component" value="Unassembled WGS sequence"/>
</dbReference>
<dbReference type="InterPro" id="IPR000683">
    <property type="entry name" value="Gfo/Idh/MocA-like_OxRdtase_N"/>
</dbReference>
<gene>
    <name evidence="5" type="ORF">SH1V18_31720</name>
</gene>
<dbReference type="InterPro" id="IPR050984">
    <property type="entry name" value="Gfo/Idh/MocA_domain"/>
</dbReference>
<evidence type="ECO:0000256" key="2">
    <source>
        <dbReference type="ARBA" id="ARBA00023002"/>
    </source>
</evidence>
<feature type="domain" description="Gfo/Idh/MocA-like oxidoreductase N-terminal" evidence="3">
    <location>
        <begin position="3"/>
        <end position="119"/>
    </location>
</feature>
<dbReference type="SUPFAM" id="SSF55347">
    <property type="entry name" value="Glyceraldehyde-3-phosphate dehydrogenase-like, C-terminal domain"/>
    <property type="match status" value="1"/>
</dbReference>
<dbReference type="InterPro" id="IPR055170">
    <property type="entry name" value="GFO_IDH_MocA-like_dom"/>
</dbReference>
<dbReference type="InterPro" id="IPR036291">
    <property type="entry name" value="NAD(P)-bd_dom_sf"/>
</dbReference>
<keyword evidence="6" id="KW-1185">Reference proteome</keyword>
<protein>
    <submittedName>
        <fullName evidence="5">Dehydrogenase</fullName>
    </submittedName>
</protein>
<dbReference type="PANTHER" id="PTHR22604:SF105">
    <property type="entry name" value="TRANS-1,2-DIHYDROBENZENE-1,2-DIOL DEHYDROGENASE"/>
    <property type="match status" value="1"/>
</dbReference>
<comment type="similarity">
    <text evidence="1">Belongs to the Gfo/Idh/MocA family.</text>
</comment>